<comment type="caution">
    <text evidence="3">The sequence shown here is derived from an EMBL/GenBank/DDBJ whole genome shotgun (WGS) entry which is preliminary data.</text>
</comment>
<organism evidence="3 4">
    <name type="scientific">Tagetes erecta</name>
    <name type="common">African marigold</name>
    <dbReference type="NCBI Taxonomy" id="13708"/>
    <lineage>
        <taxon>Eukaryota</taxon>
        <taxon>Viridiplantae</taxon>
        <taxon>Streptophyta</taxon>
        <taxon>Embryophyta</taxon>
        <taxon>Tracheophyta</taxon>
        <taxon>Spermatophyta</taxon>
        <taxon>Magnoliopsida</taxon>
        <taxon>eudicotyledons</taxon>
        <taxon>Gunneridae</taxon>
        <taxon>Pentapetalae</taxon>
        <taxon>asterids</taxon>
        <taxon>campanulids</taxon>
        <taxon>Asterales</taxon>
        <taxon>Asteraceae</taxon>
        <taxon>Asteroideae</taxon>
        <taxon>Heliantheae alliance</taxon>
        <taxon>Tageteae</taxon>
        <taxon>Tagetes</taxon>
    </lineage>
</organism>
<dbReference type="SUPFAM" id="SSF50891">
    <property type="entry name" value="Cyclophilin-like"/>
    <property type="match status" value="1"/>
</dbReference>
<proteinExistence type="predicted"/>
<evidence type="ECO:0000259" key="2">
    <source>
        <dbReference type="PROSITE" id="PS50072"/>
    </source>
</evidence>
<name>A0AAD8P6E8_TARER</name>
<dbReference type="AlphaFoldDB" id="A0AAD8P6E8"/>
<feature type="compositionally biased region" description="Low complexity" evidence="1">
    <location>
        <begin position="162"/>
        <end position="190"/>
    </location>
</feature>
<dbReference type="Pfam" id="PF00160">
    <property type="entry name" value="Pro_isomerase"/>
    <property type="match status" value="1"/>
</dbReference>
<dbReference type="FunFam" id="2.40.100.10:FF:000040">
    <property type="entry name" value="Peptidyl-prolyl cis-trans isomerase B"/>
    <property type="match status" value="1"/>
</dbReference>
<evidence type="ECO:0000313" key="3">
    <source>
        <dbReference type="EMBL" id="KAK1433651.1"/>
    </source>
</evidence>
<feature type="compositionally biased region" description="Low complexity" evidence="1">
    <location>
        <begin position="199"/>
        <end position="240"/>
    </location>
</feature>
<dbReference type="PROSITE" id="PS50072">
    <property type="entry name" value="CSA_PPIASE_2"/>
    <property type="match status" value="1"/>
</dbReference>
<protein>
    <recommendedName>
        <fullName evidence="2">PPIase cyclophilin-type domain-containing protein</fullName>
    </recommendedName>
</protein>
<feature type="domain" description="PPIase cyclophilin-type" evidence="2">
    <location>
        <begin position="268"/>
        <end position="486"/>
    </location>
</feature>
<accession>A0AAD8P6E8</accession>
<dbReference type="PANTHER" id="PTHR47724">
    <property type="entry name" value="PEPTIDYL-PROLYL CIS-TRANS ISOMERASE CYP26-2, CHLOROPLASTIC"/>
    <property type="match status" value="1"/>
</dbReference>
<dbReference type="EMBL" id="JAUHHV010000002">
    <property type="protein sequence ID" value="KAK1433651.1"/>
    <property type="molecule type" value="Genomic_DNA"/>
</dbReference>
<feature type="region of interest" description="Disordered" evidence="1">
    <location>
        <begin position="121"/>
        <end position="257"/>
    </location>
</feature>
<reference evidence="3" key="1">
    <citation type="journal article" date="2023" name="bioRxiv">
        <title>Improved chromosome-level genome assembly for marigold (Tagetes erecta).</title>
        <authorList>
            <person name="Jiang F."/>
            <person name="Yuan L."/>
            <person name="Wang S."/>
            <person name="Wang H."/>
            <person name="Xu D."/>
            <person name="Wang A."/>
            <person name="Fan W."/>
        </authorList>
    </citation>
    <scope>NUCLEOTIDE SEQUENCE</scope>
    <source>
        <strain evidence="3">WSJ</strain>
        <tissue evidence="3">Leaf</tissue>
    </source>
</reference>
<evidence type="ECO:0000313" key="4">
    <source>
        <dbReference type="Proteomes" id="UP001229421"/>
    </source>
</evidence>
<sequence>MDIPDLIVDGITDYNLFLSTKPISIVNPQTHSHSLSFSHPHTQHTKREKERKPLMEKMWQKALHSTSKHINYQPPPTQIQNIPTPPAPIKLSRRQLAICVKSSLLLLTSQFQDQFYLPKAKAQDQNQSTLDNPQSLQDDIPVDSDTTTGPTEDIPVDTNSITSPTEESPVETNTTTSSTEENPVENSESTGPIEENIVETTETANSTEENPVETTETTNSSPTEENQAETGGTPNTTTEENQVDRDSDTTTTTEADSCTDKAVTKRAFLDISIDGKPIGRIVVGLYGNNVPAGTAKFSDFVSGAAGVSYRRKEFIKITPSYIQHGGVRSYGVDAELAAKTGRNFAVDNLVAEFEKEKGRCPGTKNIAGTVGIIVRDPLKPPPKQKLVARNGKLVIDEEEIGVEPNGTEFVISTKDSPELDASTLVIGKVLEGIDVVERIGQVKTVQENTSSPYFRVAKLIGDKRAVVAERGFNRPYSKVIVTNCGLML</sequence>
<dbReference type="Gene3D" id="2.40.100.10">
    <property type="entry name" value="Cyclophilin-like"/>
    <property type="match status" value="1"/>
</dbReference>
<gene>
    <name evidence="3" type="ORF">QVD17_10565</name>
</gene>
<feature type="compositionally biased region" description="Polar residues" evidence="1">
    <location>
        <begin position="123"/>
        <end position="137"/>
    </location>
</feature>
<dbReference type="PANTHER" id="PTHR47724:SF1">
    <property type="entry name" value="PEPTIDYL-PROLYL CIS-TRANS ISOMERASE CYP26-2, CHLOROPLASTIC"/>
    <property type="match status" value="1"/>
</dbReference>
<dbReference type="InterPro" id="IPR002130">
    <property type="entry name" value="Cyclophilin-type_PPIase_dom"/>
</dbReference>
<keyword evidence="4" id="KW-1185">Reference proteome</keyword>
<evidence type="ECO:0000256" key="1">
    <source>
        <dbReference type="SAM" id="MobiDB-lite"/>
    </source>
</evidence>
<dbReference type="Proteomes" id="UP001229421">
    <property type="component" value="Unassembled WGS sequence"/>
</dbReference>
<dbReference type="InterPro" id="IPR044185">
    <property type="entry name" value="CYP26-2-like"/>
</dbReference>
<dbReference type="InterPro" id="IPR029000">
    <property type="entry name" value="Cyclophilin-like_dom_sf"/>
</dbReference>
<dbReference type="GO" id="GO:0003755">
    <property type="term" value="F:peptidyl-prolyl cis-trans isomerase activity"/>
    <property type="evidence" value="ECO:0007669"/>
    <property type="project" value="InterPro"/>
</dbReference>
<dbReference type="GO" id="GO:0009507">
    <property type="term" value="C:chloroplast"/>
    <property type="evidence" value="ECO:0007669"/>
    <property type="project" value="TreeGrafter"/>
</dbReference>